<dbReference type="Pfam" id="PF21814">
    <property type="entry name" value="DUF6883"/>
    <property type="match status" value="1"/>
</dbReference>
<proteinExistence type="predicted"/>
<organism evidence="2 3">
    <name type="scientific">Sphingomonas echinoides</name>
    <dbReference type="NCBI Taxonomy" id="59803"/>
    <lineage>
        <taxon>Bacteria</taxon>
        <taxon>Pseudomonadati</taxon>
        <taxon>Pseudomonadota</taxon>
        <taxon>Alphaproteobacteria</taxon>
        <taxon>Sphingomonadales</taxon>
        <taxon>Sphingomonadaceae</taxon>
        <taxon>Sphingomonas</taxon>
    </lineage>
</organism>
<keyword evidence="3" id="KW-1185">Reference proteome</keyword>
<feature type="domain" description="DUF6883" evidence="1">
    <location>
        <begin position="2"/>
        <end position="90"/>
    </location>
</feature>
<dbReference type="RefSeq" id="WP_245535594.1">
    <property type="nucleotide sequence ID" value="NZ_JAWXXV010000001.1"/>
</dbReference>
<protein>
    <recommendedName>
        <fullName evidence="1">DUF6883 domain-containing protein</fullName>
    </recommendedName>
</protein>
<gene>
    <name evidence="2" type="ORF">SIL82_14930</name>
</gene>
<dbReference type="InterPro" id="IPR049250">
    <property type="entry name" value="DUF6883"/>
</dbReference>
<evidence type="ECO:0000313" key="2">
    <source>
        <dbReference type="EMBL" id="MDX5985549.1"/>
    </source>
</evidence>
<accession>A0ABU4PNM7</accession>
<name>A0ABU4PNM7_9SPHN</name>
<dbReference type="EMBL" id="JAWXXV010000001">
    <property type="protein sequence ID" value="MDX5985549.1"/>
    <property type="molecule type" value="Genomic_DNA"/>
</dbReference>
<evidence type="ECO:0000259" key="1">
    <source>
        <dbReference type="Pfam" id="PF21814"/>
    </source>
</evidence>
<sequence>MNAEHPFGKSKAAYFTRFGFSLDAHVVLLEALLAHPDSNQIIAVQENNFGTKSIVQCTLRTPDGRDPCIRSVWFLEKGSKLQRLVTAYPATE</sequence>
<reference evidence="2 3" key="1">
    <citation type="submission" date="2023-11" db="EMBL/GenBank/DDBJ databases">
        <title>MicrobeMod: A computational toolkit for identifying prokaryotic methylation and restriction-modification with nanopore sequencing.</title>
        <authorList>
            <person name="Crits-Christoph A."/>
            <person name="Kang S.C."/>
            <person name="Lee H."/>
            <person name="Ostrov N."/>
        </authorList>
    </citation>
    <scope>NUCLEOTIDE SEQUENCE [LARGE SCALE GENOMIC DNA]</scope>
    <source>
        <strain evidence="2 3">ATCC 14820</strain>
    </source>
</reference>
<comment type="caution">
    <text evidence="2">The sequence shown here is derived from an EMBL/GenBank/DDBJ whole genome shotgun (WGS) entry which is preliminary data.</text>
</comment>
<dbReference type="Proteomes" id="UP001279660">
    <property type="component" value="Unassembled WGS sequence"/>
</dbReference>
<evidence type="ECO:0000313" key="3">
    <source>
        <dbReference type="Proteomes" id="UP001279660"/>
    </source>
</evidence>